<feature type="region of interest" description="Disordered" evidence="2">
    <location>
        <begin position="24"/>
        <end position="49"/>
    </location>
</feature>
<feature type="compositionally biased region" description="Low complexity" evidence="2">
    <location>
        <begin position="24"/>
        <end position="41"/>
    </location>
</feature>
<reference evidence="3 4" key="1">
    <citation type="submission" date="2021-06" db="EMBL/GenBank/DDBJ databases">
        <title>Caerostris extrusa draft genome.</title>
        <authorList>
            <person name="Kono N."/>
            <person name="Arakawa K."/>
        </authorList>
    </citation>
    <scope>NUCLEOTIDE SEQUENCE [LARGE SCALE GENOMIC DNA]</scope>
</reference>
<keyword evidence="4" id="KW-1185">Reference proteome</keyword>
<name>A0AAV4PAD1_CAEEX</name>
<dbReference type="AlphaFoldDB" id="A0AAV4PAD1"/>
<protein>
    <submittedName>
        <fullName evidence="3">Mitochondria-eating protein</fullName>
    </submittedName>
</protein>
<evidence type="ECO:0000313" key="4">
    <source>
        <dbReference type="Proteomes" id="UP001054945"/>
    </source>
</evidence>
<dbReference type="EMBL" id="BPLR01004342">
    <property type="protein sequence ID" value="GIX94150.1"/>
    <property type="molecule type" value="Genomic_DNA"/>
</dbReference>
<gene>
    <name evidence="3" type="primary">AVEN_115214_1</name>
    <name evidence="3" type="ORF">CEXT_187141</name>
</gene>
<sequence length="297" mass="33844">MSLIVLFVSTISINIFLRFGNRNSNRSSSSSSDNQSFSGEGSAKGFPVTSTKGSFARHFDIPSEDSRCSSRVDSTPVDCRTLCKLPNSPVPSAQQLSTGTPSSATSQDWKIAALRREVSVLKAELNQTRINIEFFQQRELKMKERNSRRDRFRLRNPNQMNLKGYRIALTLHYPELQCVCKKSFILTRHYVILRSITQCHPYYWVLGTLTEIAFDLGTPIQMNLKGLAEQARVMLDRGVRFENVAVVLSFRSVYHTICEIKSRIRHILQISEEKERSSDTTIRDLDTCINAYMKICG</sequence>
<evidence type="ECO:0000256" key="2">
    <source>
        <dbReference type="SAM" id="MobiDB-lite"/>
    </source>
</evidence>
<evidence type="ECO:0000256" key="1">
    <source>
        <dbReference type="SAM" id="Coils"/>
    </source>
</evidence>
<dbReference type="Proteomes" id="UP001054945">
    <property type="component" value="Unassembled WGS sequence"/>
</dbReference>
<comment type="caution">
    <text evidence="3">The sequence shown here is derived from an EMBL/GenBank/DDBJ whole genome shotgun (WGS) entry which is preliminary data.</text>
</comment>
<evidence type="ECO:0000313" key="3">
    <source>
        <dbReference type="EMBL" id="GIX94150.1"/>
    </source>
</evidence>
<feature type="coiled-coil region" evidence="1">
    <location>
        <begin position="111"/>
        <end position="138"/>
    </location>
</feature>
<accession>A0AAV4PAD1</accession>
<organism evidence="3 4">
    <name type="scientific">Caerostris extrusa</name>
    <name type="common">Bark spider</name>
    <name type="synonym">Caerostris bankana</name>
    <dbReference type="NCBI Taxonomy" id="172846"/>
    <lineage>
        <taxon>Eukaryota</taxon>
        <taxon>Metazoa</taxon>
        <taxon>Ecdysozoa</taxon>
        <taxon>Arthropoda</taxon>
        <taxon>Chelicerata</taxon>
        <taxon>Arachnida</taxon>
        <taxon>Araneae</taxon>
        <taxon>Araneomorphae</taxon>
        <taxon>Entelegynae</taxon>
        <taxon>Araneoidea</taxon>
        <taxon>Araneidae</taxon>
        <taxon>Caerostris</taxon>
    </lineage>
</organism>
<proteinExistence type="predicted"/>
<keyword evidence="1" id="KW-0175">Coiled coil</keyword>